<evidence type="ECO:0000259" key="8">
    <source>
        <dbReference type="Pfam" id="PF03099"/>
    </source>
</evidence>
<dbReference type="EC" id="6.3.4.15" evidence="5"/>
<dbReference type="STRING" id="632955.GCA_000829675_02961"/>
<reference evidence="9 10" key="1">
    <citation type="submission" date="2013-06" db="EMBL/GenBank/DDBJ databases">
        <title>The Genome Sequence of Acinetobacter rudis CIP 110305.</title>
        <authorList>
            <consortium name="The Broad Institute Genome Sequencing Platform"/>
            <consortium name="The Broad Institute Genome Sequencing Center for Infectious Disease"/>
            <person name="Cerqueira G."/>
            <person name="Feldgarden M."/>
            <person name="Courvalin P."/>
            <person name="Perichon B."/>
            <person name="Grillot-Courvalin C."/>
            <person name="Clermont D."/>
            <person name="Rocha E."/>
            <person name="Yoon E.-J."/>
            <person name="Nemec A."/>
            <person name="Young S.K."/>
            <person name="Zeng Q."/>
            <person name="Gargeya S."/>
            <person name="Fitzgerald M."/>
            <person name="Abouelleil A."/>
            <person name="Alvarado L."/>
            <person name="Berlin A.M."/>
            <person name="Chapman S.B."/>
            <person name="Dewar J."/>
            <person name="Goldberg J."/>
            <person name="Griggs A."/>
            <person name="Gujja S."/>
            <person name="Hansen M."/>
            <person name="Howarth C."/>
            <person name="Imamovic A."/>
            <person name="Larimer J."/>
            <person name="McCowan C."/>
            <person name="Murphy C."/>
            <person name="Pearson M."/>
            <person name="Priest M."/>
            <person name="Roberts A."/>
            <person name="Saif S."/>
            <person name="Shea T."/>
            <person name="Sykes S."/>
            <person name="Wortman J."/>
            <person name="Nusbaum C."/>
            <person name="Birren B."/>
        </authorList>
    </citation>
    <scope>NUCLEOTIDE SEQUENCE [LARGE SCALE GENOMIC DNA]</scope>
    <source>
        <strain evidence="9 10">CIP 110305</strain>
    </source>
</reference>
<evidence type="ECO:0000256" key="6">
    <source>
        <dbReference type="ARBA" id="ARBA00047846"/>
    </source>
</evidence>
<dbReference type="InterPro" id="IPR045864">
    <property type="entry name" value="aa-tRNA-synth_II/BPL/LPL"/>
</dbReference>
<dbReference type="Gene3D" id="2.30.30.100">
    <property type="match status" value="1"/>
</dbReference>
<dbReference type="Gene3D" id="3.30.930.10">
    <property type="entry name" value="Bira Bifunctional Protein, Domain 2"/>
    <property type="match status" value="1"/>
</dbReference>
<dbReference type="InterPro" id="IPR003142">
    <property type="entry name" value="BPL_C"/>
</dbReference>
<evidence type="ECO:0000256" key="3">
    <source>
        <dbReference type="ARBA" id="ARBA00022840"/>
    </source>
</evidence>
<feature type="domain" description="Biotin protein ligase C-terminal" evidence="7">
    <location>
        <begin position="211"/>
        <end position="245"/>
    </location>
</feature>
<evidence type="ECO:0000313" key="9">
    <source>
        <dbReference type="EMBL" id="EPF79844.1"/>
    </source>
</evidence>
<accession>S3P0B5</accession>
<dbReference type="EMBL" id="ATGI01000006">
    <property type="protein sequence ID" value="EPF79844.1"/>
    <property type="molecule type" value="Genomic_DNA"/>
</dbReference>
<dbReference type="PANTHER" id="PTHR12835:SF5">
    <property type="entry name" value="BIOTIN--PROTEIN LIGASE"/>
    <property type="match status" value="1"/>
</dbReference>
<name>S3P0B5_9GAMM</name>
<dbReference type="PANTHER" id="PTHR12835">
    <property type="entry name" value="BIOTIN PROTEIN LIGASE"/>
    <property type="match status" value="1"/>
</dbReference>
<dbReference type="Pfam" id="PF02237">
    <property type="entry name" value="BPL_C"/>
    <property type="match status" value="1"/>
</dbReference>
<dbReference type="GO" id="GO:0005737">
    <property type="term" value="C:cytoplasm"/>
    <property type="evidence" value="ECO:0007669"/>
    <property type="project" value="TreeGrafter"/>
</dbReference>
<comment type="caution">
    <text evidence="9">The sequence shown here is derived from an EMBL/GenBank/DDBJ whole genome shotgun (WGS) entry which is preliminary data.</text>
</comment>
<dbReference type="RefSeq" id="WP_016655163.1">
    <property type="nucleotide sequence ID" value="NZ_KE340351.1"/>
</dbReference>
<dbReference type="SUPFAM" id="SSF50037">
    <property type="entry name" value="C-terminal domain of transcriptional repressors"/>
    <property type="match status" value="1"/>
</dbReference>
<keyword evidence="1 9" id="KW-0436">Ligase</keyword>
<evidence type="ECO:0000256" key="2">
    <source>
        <dbReference type="ARBA" id="ARBA00022741"/>
    </source>
</evidence>
<comment type="catalytic activity">
    <reaction evidence="6">
        <text>biotin + L-lysyl-[protein] + ATP = N(6)-biotinyl-L-lysyl-[protein] + AMP + diphosphate + H(+)</text>
        <dbReference type="Rhea" id="RHEA:11756"/>
        <dbReference type="Rhea" id="RHEA-COMP:9752"/>
        <dbReference type="Rhea" id="RHEA-COMP:10505"/>
        <dbReference type="ChEBI" id="CHEBI:15378"/>
        <dbReference type="ChEBI" id="CHEBI:29969"/>
        <dbReference type="ChEBI" id="CHEBI:30616"/>
        <dbReference type="ChEBI" id="CHEBI:33019"/>
        <dbReference type="ChEBI" id="CHEBI:57586"/>
        <dbReference type="ChEBI" id="CHEBI:83144"/>
        <dbReference type="ChEBI" id="CHEBI:456215"/>
        <dbReference type="EC" id="6.3.4.15"/>
    </reaction>
</comment>
<evidence type="ECO:0000256" key="5">
    <source>
        <dbReference type="ARBA" id="ARBA00024227"/>
    </source>
</evidence>
<dbReference type="Proteomes" id="UP000014568">
    <property type="component" value="Unassembled WGS sequence"/>
</dbReference>
<proteinExistence type="predicted"/>
<dbReference type="HOGENOM" id="CLU_051096_3_0_6"/>
<dbReference type="InterPro" id="IPR004408">
    <property type="entry name" value="Biotin_CoA_COase_ligase"/>
</dbReference>
<evidence type="ECO:0000259" key="7">
    <source>
        <dbReference type="Pfam" id="PF02237"/>
    </source>
</evidence>
<evidence type="ECO:0000256" key="4">
    <source>
        <dbReference type="ARBA" id="ARBA00023267"/>
    </source>
</evidence>
<feature type="domain" description="BPL/LPL catalytic" evidence="8">
    <location>
        <begin position="42"/>
        <end position="142"/>
    </location>
</feature>
<organism evidence="9 10">
    <name type="scientific">Acinetobacter rudis CIP 110305</name>
    <dbReference type="NCBI Taxonomy" id="421052"/>
    <lineage>
        <taxon>Bacteria</taxon>
        <taxon>Pseudomonadati</taxon>
        <taxon>Pseudomonadota</taxon>
        <taxon>Gammaproteobacteria</taxon>
        <taxon>Moraxellales</taxon>
        <taxon>Moraxellaceae</taxon>
        <taxon>Acinetobacter</taxon>
    </lineage>
</organism>
<keyword evidence="10" id="KW-1185">Reference proteome</keyword>
<protein>
    <recommendedName>
        <fullName evidence="5">biotin--[biotin carboxyl-carrier protein] ligase</fullName>
        <ecNumber evidence="5">6.3.4.15</ecNumber>
    </recommendedName>
</protein>
<evidence type="ECO:0000256" key="1">
    <source>
        <dbReference type="ARBA" id="ARBA00022598"/>
    </source>
</evidence>
<dbReference type="OrthoDB" id="9807064at2"/>
<dbReference type="GO" id="GO:0005524">
    <property type="term" value="F:ATP binding"/>
    <property type="evidence" value="ECO:0007669"/>
    <property type="project" value="UniProtKB-KW"/>
</dbReference>
<dbReference type="InterPro" id="IPR004143">
    <property type="entry name" value="BPL_LPL_catalytic"/>
</dbReference>
<keyword evidence="3" id="KW-0067">ATP-binding</keyword>
<sequence length="262" mass="29220">MDVDSQQLRQLLSQAALLPEVLILKNTTTSTNLDVREIAQTGANSILVSSEIQSQGRGQQQRAWASPQGNIYMSCLLQTQRPLDGRLALEIALNILQMPSLQGLEQLQVKWPNDLYSTQGKWGGILVEPLDAQRAVIGVGINLHAFSPEQLRDQSIDQQVSSLSQLGLNPLNRIVLLSELYQAIQQAGHWFNHGSTHLAQRFNHYAAFIHQPVSLEQSQQTLYGTFHGINDDGCLNIETANGMQACYHGRLRLYNHNMDDSQ</sequence>
<dbReference type="NCBIfam" id="TIGR00121">
    <property type="entry name" value="birA_ligase"/>
    <property type="match status" value="1"/>
</dbReference>
<dbReference type="eggNOG" id="COG0340">
    <property type="taxonomic scope" value="Bacteria"/>
</dbReference>
<evidence type="ECO:0000313" key="10">
    <source>
        <dbReference type="Proteomes" id="UP000014568"/>
    </source>
</evidence>
<dbReference type="PATRIC" id="fig|421052.3.peg.722"/>
<dbReference type="SUPFAM" id="SSF55681">
    <property type="entry name" value="Class II aaRS and biotin synthetases"/>
    <property type="match status" value="1"/>
</dbReference>
<gene>
    <name evidence="9" type="ORF">F945_00732</name>
</gene>
<keyword evidence="4" id="KW-0092">Biotin</keyword>
<dbReference type="Pfam" id="PF03099">
    <property type="entry name" value="BPL_LplA_LipB"/>
    <property type="match status" value="1"/>
</dbReference>
<dbReference type="GO" id="GO:0004077">
    <property type="term" value="F:biotin--[biotin carboxyl-carrier protein] ligase activity"/>
    <property type="evidence" value="ECO:0007669"/>
    <property type="project" value="UniProtKB-EC"/>
</dbReference>
<keyword evidence="2" id="KW-0547">Nucleotide-binding</keyword>
<dbReference type="AlphaFoldDB" id="S3P0B5"/>
<dbReference type="InterPro" id="IPR008988">
    <property type="entry name" value="Transcriptional_repressor_C"/>
</dbReference>